<organism evidence="1 2">
    <name type="scientific">Sphaerodactylus townsendi</name>
    <dbReference type="NCBI Taxonomy" id="933632"/>
    <lineage>
        <taxon>Eukaryota</taxon>
        <taxon>Metazoa</taxon>
        <taxon>Chordata</taxon>
        <taxon>Craniata</taxon>
        <taxon>Vertebrata</taxon>
        <taxon>Euteleostomi</taxon>
        <taxon>Lepidosauria</taxon>
        <taxon>Squamata</taxon>
        <taxon>Bifurcata</taxon>
        <taxon>Gekkota</taxon>
        <taxon>Sphaerodactylidae</taxon>
        <taxon>Sphaerodactylus</taxon>
    </lineage>
</organism>
<name>A0ACB8FC08_9SAUR</name>
<keyword evidence="2" id="KW-1185">Reference proteome</keyword>
<evidence type="ECO:0000313" key="2">
    <source>
        <dbReference type="Proteomes" id="UP000827872"/>
    </source>
</evidence>
<dbReference type="EMBL" id="CM037622">
    <property type="protein sequence ID" value="KAH8002925.1"/>
    <property type="molecule type" value="Genomic_DNA"/>
</dbReference>
<comment type="caution">
    <text evidence="1">The sequence shown here is derived from an EMBL/GenBank/DDBJ whole genome shotgun (WGS) entry which is preliminary data.</text>
</comment>
<dbReference type="Proteomes" id="UP000827872">
    <property type="component" value="Linkage Group LG09"/>
</dbReference>
<protein>
    <submittedName>
        <fullName evidence="1">Cadherin-20</fullName>
    </submittedName>
</protein>
<gene>
    <name evidence="1" type="primary">CDH20_2</name>
    <name evidence="1" type="ORF">K3G42_006358</name>
</gene>
<sequence length="95" mass="10916">MDPLSFETKKSYTLKVEGANPHLEMRFLNLGPFRDTATVHVSVEDVDEPPVFEPSFYFVEVPEDVDIGTTIQMLYAKDPDVTNNSIRFFFKFPPL</sequence>
<accession>A0ACB8FC08</accession>
<reference evidence="1" key="1">
    <citation type="submission" date="2021-08" db="EMBL/GenBank/DDBJ databases">
        <title>The first chromosome-level gecko genome reveals the dynamic sex chromosomes of Neotropical dwarf geckos (Sphaerodactylidae: Sphaerodactylus).</title>
        <authorList>
            <person name="Pinto B.J."/>
            <person name="Keating S.E."/>
            <person name="Gamble T."/>
        </authorList>
    </citation>
    <scope>NUCLEOTIDE SEQUENCE</scope>
    <source>
        <strain evidence="1">TG3544</strain>
    </source>
</reference>
<proteinExistence type="predicted"/>
<evidence type="ECO:0000313" key="1">
    <source>
        <dbReference type="EMBL" id="KAH8002925.1"/>
    </source>
</evidence>